<dbReference type="Pfam" id="PF11990">
    <property type="entry name" value="DUF3487"/>
    <property type="match status" value="1"/>
</dbReference>
<organism evidence="2 3">
    <name type="scientific">Zophobihabitans entericus</name>
    <dbReference type="NCBI Taxonomy" id="1635327"/>
    <lineage>
        <taxon>Bacteria</taxon>
        <taxon>Pseudomonadati</taxon>
        <taxon>Pseudomonadota</taxon>
        <taxon>Gammaproteobacteria</taxon>
        <taxon>Orbales</taxon>
        <taxon>Orbaceae</taxon>
        <taxon>Zophobihabitans</taxon>
    </lineage>
</organism>
<evidence type="ECO:0000313" key="3">
    <source>
        <dbReference type="Proteomes" id="UP000501168"/>
    </source>
</evidence>
<feature type="transmembrane region" description="Helical" evidence="1">
    <location>
        <begin position="58"/>
        <end position="79"/>
    </location>
</feature>
<proteinExistence type="predicted"/>
<accession>A0A6G9ICN4</accession>
<dbReference type="NCBIfam" id="TIGR03750">
    <property type="entry name" value="conj_TIGR03750"/>
    <property type="match status" value="1"/>
</dbReference>
<dbReference type="RefSeq" id="WP_166916305.1">
    <property type="nucleotide sequence ID" value="NZ_CP050253.1"/>
</dbReference>
<dbReference type="Proteomes" id="UP000501168">
    <property type="component" value="Chromosome"/>
</dbReference>
<feature type="transmembrane region" description="Helical" evidence="1">
    <location>
        <begin position="32"/>
        <end position="52"/>
    </location>
</feature>
<keyword evidence="3" id="KW-1185">Reference proteome</keyword>
<name>A0A6G9ICN4_9GAMM</name>
<protein>
    <submittedName>
        <fullName evidence="2">TIGR03750 family conjugal transfer protein</fullName>
    </submittedName>
</protein>
<evidence type="ECO:0000313" key="2">
    <source>
        <dbReference type="EMBL" id="QIQ21464.1"/>
    </source>
</evidence>
<keyword evidence="1" id="KW-0472">Membrane</keyword>
<keyword evidence="1" id="KW-0812">Transmembrane</keyword>
<keyword evidence="1" id="KW-1133">Transmembrane helix</keyword>
<dbReference type="EMBL" id="CP050253">
    <property type="protein sequence ID" value="QIQ21464.1"/>
    <property type="molecule type" value="Genomic_DNA"/>
</dbReference>
<dbReference type="InterPro" id="IPR021877">
    <property type="entry name" value="DUF3487"/>
</dbReference>
<evidence type="ECO:0000256" key="1">
    <source>
        <dbReference type="SAM" id="Phobius"/>
    </source>
</evidence>
<dbReference type="KEGG" id="orb:IPMB12_07070"/>
<reference evidence="2 3" key="1">
    <citation type="submission" date="2020-03" db="EMBL/GenBank/DDBJ databases">
        <title>Complete genome sequence of Orbus sp. IPMB12 (BCRC 80908).</title>
        <authorList>
            <person name="Lo W.-S."/>
            <person name="Chang T.-H."/>
            <person name="Kuo C.-H."/>
        </authorList>
    </citation>
    <scope>NUCLEOTIDE SEQUENCE [LARGE SCALE GENOMIC DNA]</scope>
    <source>
        <strain evidence="2 3">IPMB12</strain>
    </source>
</reference>
<sequence>MDMFLSDGTVNFLPHRLNRQPVVVRGLTNNELFFTAFIAGVAGLIAGIPIAILFEQFALVPSSIVAFIGFGIFIGGSILRRKKRGKPDTWLYRQIQWTTQQNYPFLGQFIGGSELIQTQGYWTTKRLRSVR</sequence>
<gene>
    <name evidence="2" type="ORF">IPMB12_07070</name>
</gene>
<dbReference type="InParanoid" id="A0A6G9ICN4"/>
<dbReference type="AlphaFoldDB" id="A0A6G9ICN4"/>